<accession>A0A402CJ37</accession>
<evidence type="ECO:0000313" key="4">
    <source>
        <dbReference type="Proteomes" id="UP000287519"/>
    </source>
</evidence>
<dbReference type="PRINTS" id="PR01438">
    <property type="entry name" value="UNVRSLSTRESS"/>
</dbReference>
<evidence type="ECO:0000256" key="1">
    <source>
        <dbReference type="ARBA" id="ARBA00008791"/>
    </source>
</evidence>
<sequence>MVGTGSSSEFEETIMTAQHPIVVGVDGSQSSLQAVSWAAQEAALRSAPLTLVTTMFVPGTYGVPIGVPASLFEEEELDGKRRLAQAEEVAAQAAAGHTLDVDTAFCTGVPSGELIERSKSARMVVVGAHRHGFFDRAVLGSVSAAVVAHAHAPVAVVRGLPHTEVNAISGPVVVGVDSSAHSESAITLAFEEAALRGVDMVAVHAWSDIDLYAPFPSDVDWAQVETRERALLSESMAGRAEEFPDVTVRPVVVMDQPARNLREQSEHAQLIVVGSRGRGGFTSMLLGSTSRALAHSVTCPLLVVR</sequence>
<dbReference type="PANTHER" id="PTHR46268">
    <property type="entry name" value="STRESS RESPONSE PROTEIN NHAX"/>
    <property type="match status" value="1"/>
</dbReference>
<dbReference type="Pfam" id="PF00582">
    <property type="entry name" value="Usp"/>
    <property type="match status" value="2"/>
</dbReference>
<feature type="domain" description="UspA" evidence="2">
    <location>
        <begin position="20"/>
        <end position="158"/>
    </location>
</feature>
<dbReference type="InterPro" id="IPR014729">
    <property type="entry name" value="Rossmann-like_a/b/a_fold"/>
</dbReference>
<dbReference type="EMBL" id="BHYM01000079">
    <property type="protein sequence ID" value="GCE43623.1"/>
    <property type="molecule type" value="Genomic_DNA"/>
</dbReference>
<dbReference type="InterPro" id="IPR006015">
    <property type="entry name" value="Universal_stress_UspA"/>
</dbReference>
<proteinExistence type="inferred from homology"/>
<reference evidence="3 4" key="1">
    <citation type="submission" date="2018-11" db="EMBL/GenBank/DDBJ databases">
        <title>Microbial catabolism of amino acid.</title>
        <authorList>
            <person name="Hibi M."/>
            <person name="Ogawa J."/>
        </authorList>
    </citation>
    <scope>NUCLEOTIDE SEQUENCE [LARGE SCALE GENOMIC DNA]</scope>
    <source>
        <strain evidence="3 4">C31-06</strain>
    </source>
</reference>
<evidence type="ECO:0000313" key="3">
    <source>
        <dbReference type="EMBL" id="GCE43623.1"/>
    </source>
</evidence>
<dbReference type="Gene3D" id="3.40.50.620">
    <property type="entry name" value="HUPs"/>
    <property type="match status" value="2"/>
</dbReference>
<dbReference type="CDD" id="cd00293">
    <property type="entry name" value="USP-like"/>
    <property type="match status" value="1"/>
</dbReference>
<protein>
    <submittedName>
        <fullName evidence="3">Universal stress protein family</fullName>
    </submittedName>
</protein>
<comment type="similarity">
    <text evidence="1">Belongs to the universal stress protein A family.</text>
</comment>
<dbReference type="Proteomes" id="UP000287519">
    <property type="component" value="Unassembled WGS sequence"/>
</dbReference>
<comment type="caution">
    <text evidence="3">The sequence shown here is derived from an EMBL/GenBank/DDBJ whole genome shotgun (WGS) entry which is preliminary data.</text>
</comment>
<organism evidence="3 4">
    <name type="scientific">Rhodococcus wratislaviensis</name>
    <name type="common">Tsukamurella wratislaviensis</name>
    <dbReference type="NCBI Taxonomy" id="44752"/>
    <lineage>
        <taxon>Bacteria</taxon>
        <taxon>Bacillati</taxon>
        <taxon>Actinomycetota</taxon>
        <taxon>Actinomycetes</taxon>
        <taxon>Mycobacteriales</taxon>
        <taxon>Nocardiaceae</taxon>
        <taxon>Rhodococcus</taxon>
    </lineage>
</organism>
<dbReference type="SUPFAM" id="SSF52402">
    <property type="entry name" value="Adenine nucleotide alpha hydrolases-like"/>
    <property type="match status" value="2"/>
</dbReference>
<dbReference type="AlphaFoldDB" id="A0A402CJ37"/>
<keyword evidence="4" id="KW-1185">Reference proteome</keyword>
<evidence type="ECO:0000259" key="2">
    <source>
        <dbReference type="Pfam" id="PF00582"/>
    </source>
</evidence>
<name>A0A402CJ37_RHOWR</name>
<dbReference type="InterPro" id="IPR006016">
    <property type="entry name" value="UspA"/>
</dbReference>
<dbReference type="PANTHER" id="PTHR46268:SF6">
    <property type="entry name" value="UNIVERSAL STRESS PROTEIN UP12"/>
    <property type="match status" value="1"/>
</dbReference>
<feature type="domain" description="UspA" evidence="2">
    <location>
        <begin position="171"/>
        <end position="305"/>
    </location>
</feature>
<gene>
    <name evidence="3" type="ORF">Rhow_007853</name>
</gene>